<dbReference type="OrthoDB" id="6372740at2759"/>
<evidence type="ECO:0000313" key="3">
    <source>
        <dbReference type="RefSeq" id="XP_018007235.2"/>
    </source>
</evidence>
<dbReference type="RefSeq" id="XP_018007235.2">
    <property type="nucleotide sequence ID" value="XM_018151746.2"/>
</dbReference>
<accession>A0A8B7N110</accession>
<dbReference type="InterPro" id="IPR013653">
    <property type="entry name" value="GCN5-like_dom"/>
</dbReference>
<gene>
    <name evidence="3" type="primary">LOC108665029</name>
</gene>
<dbReference type="GO" id="GO:0016747">
    <property type="term" value="F:acyltransferase activity, transferring groups other than amino-acyl groups"/>
    <property type="evidence" value="ECO:0007669"/>
    <property type="project" value="InterPro"/>
</dbReference>
<dbReference type="Proteomes" id="UP000694843">
    <property type="component" value="Unplaced"/>
</dbReference>
<dbReference type="InterPro" id="IPR016181">
    <property type="entry name" value="Acyl_CoA_acyltransferase"/>
</dbReference>
<dbReference type="PANTHER" id="PTHR20958:SF6">
    <property type="entry name" value="GLYCINE N-ACYLTRANSFERASE-LIKE PROTEIN"/>
    <property type="match status" value="1"/>
</dbReference>
<dbReference type="PANTHER" id="PTHR20958">
    <property type="entry name" value="GLYCINE N-ACYLTRANSFERASE-LIKE PROTEIN"/>
    <property type="match status" value="1"/>
</dbReference>
<dbReference type="KEGG" id="hazt:108665029"/>
<proteinExistence type="predicted"/>
<evidence type="ECO:0000259" key="1">
    <source>
        <dbReference type="Pfam" id="PF08445"/>
    </source>
</evidence>
<feature type="domain" description="GCN5-related N-acetyltransferase Rv2170-like" evidence="1">
    <location>
        <begin position="524"/>
        <end position="597"/>
    </location>
</feature>
<organism evidence="2 3">
    <name type="scientific">Hyalella azteca</name>
    <name type="common">Amphipod</name>
    <dbReference type="NCBI Taxonomy" id="294128"/>
    <lineage>
        <taxon>Eukaryota</taxon>
        <taxon>Metazoa</taxon>
        <taxon>Ecdysozoa</taxon>
        <taxon>Arthropoda</taxon>
        <taxon>Crustacea</taxon>
        <taxon>Multicrustacea</taxon>
        <taxon>Malacostraca</taxon>
        <taxon>Eumalacostraca</taxon>
        <taxon>Peracarida</taxon>
        <taxon>Amphipoda</taxon>
        <taxon>Senticaudata</taxon>
        <taxon>Talitrida</taxon>
        <taxon>Talitroidea</taxon>
        <taxon>Hyalellidae</taxon>
        <taxon>Hyalella</taxon>
    </lineage>
</organism>
<dbReference type="SUPFAM" id="SSF55729">
    <property type="entry name" value="Acyl-CoA N-acyltransferases (Nat)"/>
    <property type="match status" value="1"/>
</dbReference>
<evidence type="ECO:0000313" key="2">
    <source>
        <dbReference type="Proteomes" id="UP000694843"/>
    </source>
</evidence>
<dbReference type="Gene3D" id="3.40.630.30">
    <property type="match status" value="2"/>
</dbReference>
<protein>
    <submittedName>
        <fullName evidence="3">Uncharacterized protein LOC108665029</fullName>
    </submittedName>
</protein>
<name>A0A8B7N110_HYAAZ</name>
<dbReference type="AlphaFoldDB" id="A0A8B7N110"/>
<keyword evidence="2" id="KW-1185">Reference proteome</keyword>
<dbReference type="GeneID" id="108665029"/>
<dbReference type="InterPro" id="IPR053225">
    <property type="entry name" value="Acyl-CoA_N-acyltransferase"/>
</dbReference>
<reference evidence="3" key="1">
    <citation type="submission" date="2025-08" db="UniProtKB">
        <authorList>
            <consortium name="RefSeq"/>
        </authorList>
    </citation>
    <scope>IDENTIFICATION</scope>
    <source>
        <tissue evidence="3">Whole organism</tissue>
    </source>
</reference>
<sequence length="638" mass="72499">MSLAVVPSHEYGEFADAIRKCHPHSSRIEAMLRGHLKYEYFGLIDAKLYAPILPEHRHHMAVITPTSSNEKVKSVSLFWDEELLSDDVVFQLLSSLPMDGWIHPIMIRHLPTLLLPKMDAMMLKLSGGQMRLFASTHLVNLILTPEDTPPVPELPKGYHFGRLDATFGQELWHKQKAAFEESEQNFSKQLEILPSVAIFYDGDSTTCTESTDEKNLFPKNSENSAGERARELVSYIAYKFCSDSGMTHTEDCHRRKGLARAATLKLVHQLHSDGIPALVGLKRDDDLSWKMDARLRLGFKPHAEFAIPIYFPSSFDFKTMSHYFQFEKRFALEIERFKQNSQLDHSKMSLAEVPSDQFETFAAGLVEFLPHSYQIEAMLHGHLKYNYFSIFDVKLYAPINTVHRHHMAVLTPAGTAMDAIMLRLTEGRSHLLMPIPIITMTLAPEDVSPVPQLPEGYYFGDLAASCSEEILSRWVGASTENVEVYSKLLVTLPSVAIYYRGEPNSSATDNNELCELSAIKGHERGELASYSIYKHSADSGITFTKESHRRKGLARAVTLQLAERLRQDGIRSYVVTDDDNELSIDMHSKIGFKRYTEAAIPFYIPEGFDFTSIPNFFTHEDYRDIIKQWEESFTPKSA</sequence>
<dbReference type="Pfam" id="PF08445">
    <property type="entry name" value="FR47"/>
    <property type="match status" value="1"/>
</dbReference>